<protein>
    <submittedName>
        <fullName evidence="1">Uncharacterized protein</fullName>
    </submittedName>
</protein>
<dbReference type="Proteomes" id="UP000091857">
    <property type="component" value="Chromosome 9"/>
</dbReference>
<evidence type="ECO:0000313" key="1">
    <source>
        <dbReference type="EMBL" id="KAG8648310.1"/>
    </source>
</evidence>
<evidence type="ECO:0000313" key="2">
    <source>
        <dbReference type="Proteomes" id="UP000091857"/>
    </source>
</evidence>
<dbReference type="EMBL" id="CM004395">
    <property type="protein sequence ID" value="KAG8648310.1"/>
    <property type="molecule type" value="Genomic_DNA"/>
</dbReference>
<accession>A0ACB7H753</accession>
<reference evidence="2" key="1">
    <citation type="journal article" date="2016" name="Nat. Biotechnol.">
        <title>Sequencing wild and cultivated cassava and related species reveals extensive interspecific hybridization and genetic diversity.</title>
        <authorList>
            <person name="Bredeson J.V."/>
            <person name="Lyons J.B."/>
            <person name="Prochnik S.E."/>
            <person name="Wu G.A."/>
            <person name="Ha C.M."/>
            <person name="Edsinger-Gonzales E."/>
            <person name="Grimwood J."/>
            <person name="Schmutz J."/>
            <person name="Rabbi I.Y."/>
            <person name="Egesi C."/>
            <person name="Nauluvula P."/>
            <person name="Lebot V."/>
            <person name="Ndunguru J."/>
            <person name="Mkamilo G."/>
            <person name="Bart R.S."/>
            <person name="Setter T.L."/>
            <person name="Gleadow R.M."/>
            <person name="Kulakow P."/>
            <person name="Ferguson M.E."/>
            <person name="Rounsley S."/>
            <person name="Rokhsar D.S."/>
        </authorList>
    </citation>
    <scope>NUCLEOTIDE SEQUENCE [LARGE SCALE GENOMIC DNA]</scope>
    <source>
        <strain evidence="2">cv. AM560-2</strain>
    </source>
</reference>
<sequence>MLLNDTLSMSKQNITFVFTLISIAKLSCYSGYAQDVPRQTVGDALFCFNNEVYTGCDEAYRLTLSGNINVPPEATDLFCTGPCLTQTQAILNCIDNVLSDFLFYNRATVRDIRYVLRAGCSHTNLRGNFNVARYIEGETSSACKLENLLGIFAFTWIIVLVQLAL</sequence>
<keyword evidence="2" id="KW-1185">Reference proteome</keyword>
<organism evidence="1 2">
    <name type="scientific">Manihot esculenta</name>
    <name type="common">Cassava</name>
    <name type="synonym">Jatropha manihot</name>
    <dbReference type="NCBI Taxonomy" id="3983"/>
    <lineage>
        <taxon>Eukaryota</taxon>
        <taxon>Viridiplantae</taxon>
        <taxon>Streptophyta</taxon>
        <taxon>Embryophyta</taxon>
        <taxon>Tracheophyta</taxon>
        <taxon>Spermatophyta</taxon>
        <taxon>Magnoliopsida</taxon>
        <taxon>eudicotyledons</taxon>
        <taxon>Gunneridae</taxon>
        <taxon>Pentapetalae</taxon>
        <taxon>rosids</taxon>
        <taxon>fabids</taxon>
        <taxon>Malpighiales</taxon>
        <taxon>Euphorbiaceae</taxon>
        <taxon>Crotonoideae</taxon>
        <taxon>Manihoteae</taxon>
        <taxon>Manihot</taxon>
    </lineage>
</organism>
<gene>
    <name evidence="1" type="ORF">MANES_09G176000v8</name>
</gene>
<proteinExistence type="predicted"/>
<name>A0ACB7H753_MANES</name>
<comment type="caution">
    <text evidence="1">The sequence shown here is derived from an EMBL/GenBank/DDBJ whole genome shotgun (WGS) entry which is preliminary data.</text>
</comment>